<sequence length="172" mass="20073">MSADGVHGNIETKIRKVRNIYDYDDLKNTIKSSRQNLDIIDQKKFRQWTSKKRATNIKSDPLKNFKLGDIVMAKFKRGSVTMFYSTDFDNEILQELDFLQKKFIKNITSYEPDIIIQNRGIPPTKKKDIIEKLVPLMPANRELFWTELPVSLTSTDLVENIDLSDTFINECH</sequence>
<dbReference type="AlphaFoldDB" id="A0AAV0WFL6"/>
<dbReference type="EMBL" id="CARXXK010000002">
    <property type="protein sequence ID" value="CAI6354561.1"/>
    <property type="molecule type" value="Genomic_DNA"/>
</dbReference>
<evidence type="ECO:0000313" key="2">
    <source>
        <dbReference type="EMBL" id="CAI6360121.1"/>
    </source>
</evidence>
<reference evidence="1 5" key="1">
    <citation type="submission" date="2023-01" db="EMBL/GenBank/DDBJ databases">
        <authorList>
            <person name="Whitehead M."/>
        </authorList>
    </citation>
    <scope>NUCLEOTIDE SEQUENCE [LARGE SCALE GENOMIC DNA]</scope>
</reference>
<evidence type="ECO:0000313" key="5">
    <source>
        <dbReference type="Proteomes" id="UP001160148"/>
    </source>
</evidence>
<organism evidence="1 5">
    <name type="scientific">Macrosiphum euphorbiae</name>
    <name type="common">potato aphid</name>
    <dbReference type="NCBI Taxonomy" id="13131"/>
    <lineage>
        <taxon>Eukaryota</taxon>
        <taxon>Metazoa</taxon>
        <taxon>Ecdysozoa</taxon>
        <taxon>Arthropoda</taxon>
        <taxon>Hexapoda</taxon>
        <taxon>Insecta</taxon>
        <taxon>Pterygota</taxon>
        <taxon>Neoptera</taxon>
        <taxon>Paraneoptera</taxon>
        <taxon>Hemiptera</taxon>
        <taxon>Sternorrhyncha</taxon>
        <taxon>Aphidomorpha</taxon>
        <taxon>Aphidoidea</taxon>
        <taxon>Aphididae</taxon>
        <taxon>Macrosiphini</taxon>
        <taxon>Macrosiphum</taxon>
    </lineage>
</organism>
<proteinExistence type="predicted"/>
<evidence type="ECO:0000313" key="1">
    <source>
        <dbReference type="EMBL" id="CAI6354561.1"/>
    </source>
</evidence>
<evidence type="ECO:0000313" key="3">
    <source>
        <dbReference type="EMBL" id="CAI6364858.1"/>
    </source>
</evidence>
<keyword evidence="5" id="KW-1185">Reference proteome</keyword>
<dbReference type="Proteomes" id="UP001160148">
    <property type="component" value="Unassembled WGS sequence"/>
</dbReference>
<evidence type="ECO:0000313" key="4">
    <source>
        <dbReference type="EMBL" id="CAI6367434.1"/>
    </source>
</evidence>
<dbReference type="EMBL" id="CARXXK010000004">
    <property type="protein sequence ID" value="CAI6364858.1"/>
    <property type="molecule type" value="Genomic_DNA"/>
</dbReference>
<gene>
    <name evidence="1" type="ORF">MEUPH1_LOCUS10542</name>
    <name evidence="2" type="ORF">MEUPH1_LOCUS15454</name>
    <name evidence="3" type="ORF">MEUPH1_LOCUS19639</name>
    <name evidence="4" type="ORF">MEUPH1_LOCUS21910</name>
</gene>
<name>A0AAV0WFL6_9HEMI</name>
<protein>
    <submittedName>
        <fullName evidence="1">Uncharacterized protein</fullName>
    </submittedName>
</protein>
<dbReference type="EMBL" id="CARXXK010000004">
    <property type="protein sequence ID" value="CAI6367434.1"/>
    <property type="molecule type" value="Genomic_DNA"/>
</dbReference>
<dbReference type="EMBL" id="CARXXK010000003">
    <property type="protein sequence ID" value="CAI6360121.1"/>
    <property type="molecule type" value="Genomic_DNA"/>
</dbReference>
<accession>A0AAV0WFL6</accession>
<comment type="caution">
    <text evidence="1">The sequence shown here is derived from an EMBL/GenBank/DDBJ whole genome shotgun (WGS) entry which is preliminary data.</text>
</comment>